<sequence length="93" mass="10441">MKATGIVRYLDGLGRVVIPMELRRTLGIGEKDPFEIYVDGERIILKKYAPGCCLCGNVERELVSLYPEKLICKPCIGIIVKNESKLIESFSTH</sequence>
<keyword evidence="1" id="KW-0238">DNA-binding</keyword>
<dbReference type="SMART" id="SM00966">
    <property type="entry name" value="SpoVT_AbrB"/>
    <property type="match status" value="1"/>
</dbReference>
<keyword evidence="4" id="KW-1185">Reference proteome</keyword>
<evidence type="ECO:0000256" key="1">
    <source>
        <dbReference type="PROSITE-ProRule" id="PRU01076"/>
    </source>
</evidence>
<name>A0A920CWS1_9BACL</name>
<evidence type="ECO:0000313" key="3">
    <source>
        <dbReference type="EMBL" id="GIO51658.1"/>
    </source>
</evidence>
<gene>
    <name evidence="3" type="primary">abrB_3</name>
    <name evidence="3" type="ORF">J34TS1_64230</name>
</gene>
<dbReference type="Proteomes" id="UP000682811">
    <property type="component" value="Unassembled WGS sequence"/>
</dbReference>
<dbReference type="PANTHER" id="PTHR36432">
    <property type="match status" value="1"/>
</dbReference>
<protein>
    <submittedName>
        <fullName evidence="3">AbrB family transcriptional regulator</fullName>
    </submittedName>
</protein>
<reference evidence="3 4" key="1">
    <citation type="submission" date="2021-03" db="EMBL/GenBank/DDBJ databases">
        <title>Antimicrobial resistance genes in bacteria isolated from Japanese honey, and their potential for conferring macrolide and lincosamide resistance in the American foulbrood pathogen Paenibacillus larvae.</title>
        <authorList>
            <person name="Okamoto M."/>
            <person name="Kumagai M."/>
            <person name="Kanamori H."/>
            <person name="Takamatsu D."/>
        </authorList>
    </citation>
    <scope>NUCLEOTIDE SEQUENCE [LARGE SCALE GENOMIC DNA]</scope>
    <source>
        <strain evidence="3 4">J34TS1</strain>
    </source>
</reference>
<dbReference type="Gene3D" id="2.10.260.10">
    <property type="match status" value="1"/>
</dbReference>
<dbReference type="InterPro" id="IPR052731">
    <property type="entry name" value="B_subtilis_Trans_State_Reg"/>
</dbReference>
<dbReference type="Pfam" id="PF04014">
    <property type="entry name" value="MazE_antitoxin"/>
    <property type="match status" value="1"/>
</dbReference>
<dbReference type="NCBIfam" id="TIGR01439">
    <property type="entry name" value="lp_hng_hel_AbrB"/>
    <property type="match status" value="1"/>
</dbReference>
<dbReference type="InterPro" id="IPR037914">
    <property type="entry name" value="SpoVT-AbrB_sf"/>
</dbReference>
<dbReference type="EMBL" id="BORT01000064">
    <property type="protein sequence ID" value="GIO51658.1"/>
    <property type="molecule type" value="Genomic_DNA"/>
</dbReference>
<accession>A0A920CWS1</accession>
<dbReference type="GO" id="GO:0003677">
    <property type="term" value="F:DNA binding"/>
    <property type="evidence" value="ECO:0007669"/>
    <property type="project" value="UniProtKB-UniRule"/>
</dbReference>
<evidence type="ECO:0000313" key="4">
    <source>
        <dbReference type="Proteomes" id="UP000682811"/>
    </source>
</evidence>
<proteinExistence type="predicted"/>
<evidence type="ECO:0000259" key="2">
    <source>
        <dbReference type="PROSITE" id="PS51740"/>
    </source>
</evidence>
<dbReference type="RefSeq" id="WP_212981622.1">
    <property type="nucleotide sequence ID" value="NZ_AP025343.1"/>
</dbReference>
<dbReference type="PROSITE" id="PS51740">
    <property type="entry name" value="SPOVT_ABRB"/>
    <property type="match status" value="1"/>
</dbReference>
<feature type="domain" description="SpoVT-AbrB" evidence="2">
    <location>
        <begin position="5"/>
        <end position="50"/>
    </location>
</feature>
<dbReference type="PANTHER" id="PTHR36432:SF4">
    <property type="entry name" value="TRANSITION STATE REGULATOR ABH-RELATED"/>
    <property type="match status" value="1"/>
</dbReference>
<comment type="caution">
    <text evidence="3">The sequence shown here is derived from an EMBL/GenBank/DDBJ whole genome shotgun (WGS) entry which is preliminary data.</text>
</comment>
<dbReference type="InterPro" id="IPR007159">
    <property type="entry name" value="SpoVT-AbrB_dom"/>
</dbReference>
<dbReference type="SUPFAM" id="SSF89447">
    <property type="entry name" value="AbrB/MazE/MraZ-like"/>
    <property type="match status" value="1"/>
</dbReference>
<dbReference type="AlphaFoldDB" id="A0A920CWS1"/>
<organism evidence="3 4">
    <name type="scientific">Paenibacillus azoreducens</name>
    <dbReference type="NCBI Taxonomy" id="116718"/>
    <lineage>
        <taxon>Bacteria</taxon>
        <taxon>Bacillati</taxon>
        <taxon>Bacillota</taxon>
        <taxon>Bacilli</taxon>
        <taxon>Bacillales</taxon>
        <taxon>Paenibacillaceae</taxon>
        <taxon>Paenibacillus</taxon>
    </lineage>
</organism>